<name>A0A1Q2M548_9GAMM</name>
<dbReference type="Proteomes" id="UP000188219">
    <property type="component" value="Chromosome"/>
</dbReference>
<reference evidence="1" key="1">
    <citation type="submission" date="2017-02" db="EMBL/GenBank/DDBJ databases">
        <title>Genome of Microbulbifer agarilyticus GP101.</title>
        <authorList>
            <person name="Jung J."/>
            <person name="Bae S.S."/>
            <person name="Baek K."/>
        </authorList>
    </citation>
    <scope>NUCLEOTIDE SEQUENCE [LARGE SCALE GENOMIC DNA]</scope>
    <source>
        <strain evidence="1">GP101</strain>
    </source>
</reference>
<gene>
    <name evidence="1" type="ORF">Mag101_06670</name>
</gene>
<dbReference type="AlphaFoldDB" id="A0A1Q2M548"/>
<evidence type="ECO:0000313" key="1">
    <source>
        <dbReference type="EMBL" id="AQQ67352.1"/>
    </source>
</evidence>
<keyword evidence="2" id="KW-1185">Reference proteome</keyword>
<organism evidence="1 2">
    <name type="scientific">Microbulbifer agarilyticus</name>
    <dbReference type="NCBI Taxonomy" id="260552"/>
    <lineage>
        <taxon>Bacteria</taxon>
        <taxon>Pseudomonadati</taxon>
        <taxon>Pseudomonadota</taxon>
        <taxon>Gammaproteobacteria</taxon>
        <taxon>Cellvibrionales</taxon>
        <taxon>Microbulbiferaceae</taxon>
        <taxon>Microbulbifer</taxon>
    </lineage>
</organism>
<sequence length="61" mass="6699">MRSVIRNLKQNSVAFEIIETVISEGEFTPKAGKVFYTLVDDGGLKWVVVLDAEGCVIDVVV</sequence>
<dbReference type="EMBL" id="CP019650">
    <property type="protein sequence ID" value="AQQ67352.1"/>
    <property type="molecule type" value="Genomic_DNA"/>
</dbReference>
<evidence type="ECO:0000313" key="2">
    <source>
        <dbReference type="Proteomes" id="UP000188219"/>
    </source>
</evidence>
<proteinExistence type="predicted"/>
<protein>
    <submittedName>
        <fullName evidence="1">Uncharacterized protein</fullName>
    </submittedName>
</protein>
<dbReference type="KEGG" id="maga:Mag101_06670"/>
<accession>A0A1Q2M548</accession>